<keyword evidence="4" id="KW-1185">Reference proteome</keyword>
<dbReference type="HOGENOM" id="CLU_036694_0_0_3"/>
<dbReference type="InterPro" id="IPR013693">
    <property type="entry name" value="SpoIID/LytB_N"/>
</dbReference>
<evidence type="ECO:0000313" key="3">
    <source>
        <dbReference type="EMBL" id="ABW30577.1"/>
    </source>
</evidence>
<dbReference type="OrthoDB" id="501259at2"/>
<accession>B0CF61</accession>
<protein>
    <submittedName>
        <fullName evidence="3">Amidase enhancer, putative</fullName>
    </submittedName>
</protein>
<dbReference type="InterPro" id="IPR013486">
    <property type="entry name" value="SpoIID/LytB"/>
</dbReference>
<dbReference type="GO" id="GO:0030288">
    <property type="term" value="C:outer membrane-bounded periplasmic space"/>
    <property type="evidence" value="ECO:0007669"/>
    <property type="project" value="TreeGrafter"/>
</dbReference>
<dbReference type="EMBL" id="CP000828">
    <property type="protein sequence ID" value="ABW30577.1"/>
    <property type="molecule type" value="Genomic_DNA"/>
</dbReference>
<evidence type="ECO:0000259" key="2">
    <source>
        <dbReference type="Pfam" id="PF08486"/>
    </source>
</evidence>
<feature type="compositionally biased region" description="Polar residues" evidence="1">
    <location>
        <begin position="483"/>
        <end position="498"/>
    </location>
</feature>
<proteinExistence type="predicted"/>
<dbReference type="GO" id="GO:0030435">
    <property type="term" value="P:sporulation resulting in formation of a cellular spore"/>
    <property type="evidence" value="ECO:0007669"/>
    <property type="project" value="InterPro"/>
</dbReference>
<feature type="region of interest" description="Disordered" evidence="1">
    <location>
        <begin position="479"/>
        <end position="498"/>
    </location>
</feature>
<evidence type="ECO:0000256" key="1">
    <source>
        <dbReference type="SAM" id="MobiDB-lite"/>
    </source>
</evidence>
<organism evidence="3 4">
    <name type="scientific">Acaryochloris marina (strain MBIC 11017)</name>
    <dbReference type="NCBI Taxonomy" id="329726"/>
    <lineage>
        <taxon>Bacteria</taxon>
        <taxon>Bacillati</taxon>
        <taxon>Cyanobacteriota</taxon>
        <taxon>Cyanophyceae</taxon>
        <taxon>Acaryochloridales</taxon>
        <taxon>Acaryochloridaceae</taxon>
        <taxon>Acaryochloris</taxon>
    </lineage>
</organism>
<name>B0CF61_ACAM1</name>
<dbReference type="NCBIfam" id="TIGR02669">
    <property type="entry name" value="SpoIID_LytB"/>
    <property type="match status" value="1"/>
</dbReference>
<reference evidence="3 4" key="1">
    <citation type="journal article" date="2008" name="Proc. Natl. Acad. Sci. U.S.A.">
        <title>Niche adaptation and genome expansion in the chlorophyll d-producing cyanobacterium Acaryochloris marina.</title>
        <authorList>
            <person name="Swingley W.D."/>
            <person name="Chen M."/>
            <person name="Cheung P.C."/>
            <person name="Conrad A.L."/>
            <person name="Dejesa L.C."/>
            <person name="Hao J."/>
            <person name="Honchak B.M."/>
            <person name="Karbach L.E."/>
            <person name="Kurdoglu A."/>
            <person name="Lahiri S."/>
            <person name="Mastrian S.D."/>
            <person name="Miyashita H."/>
            <person name="Page L."/>
            <person name="Ramakrishna P."/>
            <person name="Satoh S."/>
            <person name="Sattley W.M."/>
            <person name="Shimada Y."/>
            <person name="Taylor H.L."/>
            <person name="Tomo T."/>
            <person name="Tsuchiya T."/>
            <person name="Wang Z.T."/>
            <person name="Raymond J."/>
            <person name="Mimuro M."/>
            <person name="Blankenship R.E."/>
            <person name="Touchman J.W."/>
        </authorList>
    </citation>
    <scope>NUCLEOTIDE SEQUENCE [LARGE SCALE GENOMIC DNA]</scope>
    <source>
        <strain evidence="4">MBIC 11017</strain>
    </source>
</reference>
<dbReference type="PANTHER" id="PTHR30032:SF4">
    <property type="entry name" value="AMIDASE ENHANCER"/>
    <property type="match status" value="1"/>
</dbReference>
<sequence length="609" mass="68734">MPILASASVCLVFDGAVLELFSISSGWNSSGQVWAQAVNTQPLNPRIKVSIKQRFGRKPTDKLTVEALPGDQLTLQFTTGKRLQTLTTNKVEFAITPIPLKQPRWEERVVLSVHRSFETAETKANELKTLGIPVEIAQPKQWQVWAKRDQYPTSADRILLIDTLKQQGYDNVFLHRRRLRDKPQLSFVTNGTQFKRSIVSITSKKQQFQVGDELHYGSLRFQPNTYGTYTLVNRVPTETYLRGVVPYEIGFNAPTTAIEAQTIIARTYALRNLRRFQIDGYELCADTQCQVYKGIAKTDPIVDRAIKATTGQVLTHNDELVDALYSSTTGGVTAAFQEVWEGTPRPYLTAKIDALPRGTWDLTTRSLAEESNLKAFINLKQGFNEASWKTFRWQTETPIAELNGFLRKFLRQTKHPLANFKTIQKLEVVERSHGGRVQKLQVTTDIGTLVLAKDDILRGFEAPNSLLFYVEPRYRTVKPKPADTTQSNPESVQLTSSTPVAKPQKILKGYAFIGGGFGHGVGLSQTGSYHLSNLGWSATKILNFYYPGTTVQPLNESIVFWQQPSIPVVPSQTVPNELKPQSNQSNRLISHKMPFLKSFQWVWDWIPFL</sequence>
<dbReference type="PANTHER" id="PTHR30032">
    <property type="entry name" value="N-ACETYLMURAMOYL-L-ALANINE AMIDASE-RELATED"/>
    <property type="match status" value="1"/>
</dbReference>
<dbReference type="AlphaFoldDB" id="B0CF61"/>
<evidence type="ECO:0000313" key="4">
    <source>
        <dbReference type="Proteomes" id="UP000000268"/>
    </source>
</evidence>
<dbReference type="InterPro" id="IPR051922">
    <property type="entry name" value="Bact_Sporulation_Assoc"/>
</dbReference>
<dbReference type="eggNOG" id="COG2385">
    <property type="taxonomic scope" value="Bacteria"/>
</dbReference>
<dbReference type="Pfam" id="PF08486">
    <property type="entry name" value="SpoIID"/>
    <property type="match status" value="1"/>
</dbReference>
<dbReference type="STRING" id="329726.AM1_5627"/>
<gene>
    <name evidence="3" type="primary">lytB</name>
    <name evidence="3" type="ordered locus">AM1_5627</name>
</gene>
<dbReference type="Proteomes" id="UP000000268">
    <property type="component" value="Chromosome"/>
</dbReference>
<dbReference type="KEGG" id="amr:AM1_5627"/>
<feature type="domain" description="Sporulation stage II protein D amidase enhancer LytB N-terminal" evidence="2">
    <location>
        <begin position="227"/>
        <end position="316"/>
    </location>
</feature>